<dbReference type="AlphaFoldDB" id="A0A833XTV1"/>
<dbReference type="PANTHER" id="PTHR33377">
    <property type="entry name" value="OS10G0134700 PROTEIN-RELATED"/>
    <property type="match status" value="1"/>
</dbReference>
<dbReference type="PANTHER" id="PTHR33377:SF62">
    <property type="entry name" value="OS10G0133166 PROTEIN"/>
    <property type="match status" value="1"/>
</dbReference>
<evidence type="ECO:0000259" key="4">
    <source>
        <dbReference type="Pfam" id="PF18052"/>
    </source>
</evidence>
<keyword evidence="2" id="KW-0547">Nucleotide-binding</keyword>
<reference evidence="5" key="1">
    <citation type="submission" date="2015-10" db="EMBL/GenBank/DDBJ databases">
        <authorList>
            <person name="Martinez-Garcia P.J."/>
            <person name="Crepeau M.W."/>
            <person name="Puiu D."/>
            <person name="Gonzalez-Ibeas D."/>
            <person name="Whalen J."/>
            <person name="Stevens K."/>
            <person name="Paul R."/>
            <person name="Butterfield T."/>
            <person name="Britton M."/>
            <person name="Reagan R."/>
            <person name="Chakraborty S."/>
            <person name="Walawage S.L."/>
            <person name="Vasquez-Gross H.A."/>
            <person name="Cardeno C."/>
            <person name="Famula R."/>
            <person name="Pratt K."/>
            <person name="Kuruganti S."/>
            <person name="Aradhya M.K."/>
            <person name="Leslie C.A."/>
            <person name="Dandekar A.M."/>
            <person name="Salzberg S.L."/>
            <person name="Wegrzyn J.L."/>
            <person name="Langley C.H."/>
            <person name="Neale D.B."/>
        </authorList>
    </citation>
    <scope>NUCLEOTIDE SEQUENCE</scope>
    <source>
        <tissue evidence="5">Leaves</tissue>
    </source>
</reference>
<dbReference type="GO" id="GO:0006952">
    <property type="term" value="P:defense response"/>
    <property type="evidence" value="ECO:0007669"/>
    <property type="project" value="UniProtKB-KW"/>
</dbReference>
<comment type="caution">
    <text evidence="5">The sequence shown here is derived from an EMBL/GenBank/DDBJ whole genome shotgun (WGS) entry which is preliminary data.</text>
</comment>
<dbReference type="Gene3D" id="1.20.5.4130">
    <property type="match status" value="1"/>
</dbReference>
<dbReference type="InterPro" id="IPR041118">
    <property type="entry name" value="Rx_N"/>
</dbReference>
<name>A0A833XTV1_JUGRE</name>
<keyword evidence="1" id="KW-0677">Repeat</keyword>
<evidence type="ECO:0000313" key="6">
    <source>
        <dbReference type="Proteomes" id="UP000619265"/>
    </source>
</evidence>
<dbReference type="Proteomes" id="UP000619265">
    <property type="component" value="Unassembled WGS sequence"/>
</dbReference>
<evidence type="ECO:0000256" key="2">
    <source>
        <dbReference type="ARBA" id="ARBA00022741"/>
    </source>
</evidence>
<reference evidence="5" key="2">
    <citation type="submission" date="2020-03" db="EMBL/GenBank/DDBJ databases">
        <title>Walnut 2.0.</title>
        <authorList>
            <person name="Marrano A."/>
            <person name="Britton M."/>
            <person name="Zimin A.V."/>
            <person name="Zaini P.A."/>
            <person name="Workman R."/>
            <person name="Puiu D."/>
            <person name="Bianco L."/>
            <person name="Allen B.J."/>
            <person name="Troggio M."/>
            <person name="Leslie C.A."/>
            <person name="Timp W."/>
            <person name="Dendekar A."/>
            <person name="Salzberg S.L."/>
            <person name="Neale D.B."/>
        </authorList>
    </citation>
    <scope>NUCLEOTIDE SEQUENCE</scope>
    <source>
        <tissue evidence="5">Leaves</tissue>
    </source>
</reference>
<protein>
    <recommendedName>
        <fullName evidence="4">Disease resistance N-terminal domain-containing protein</fullName>
    </recommendedName>
</protein>
<sequence length="132" mass="14637">MAELVGGALLSAFLKVLFDRMASREFVDFLMGRKPSDDLLCELTNVLLSVGAVLEDAEDKQVTNSSVKKWLDELKDAVYDAEDVLDEIATKALQSKLDAEFGTNIASKTRDMMNVGRSKLTLKSRTMTVHLH</sequence>
<organism evidence="5 6">
    <name type="scientific">Juglans regia</name>
    <name type="common">English walnut</name>
    <dbReference type="NCBI Taxonomy" id="51240"/>
    <lineage>
        <taxon>Eukaryota</taxon>
        <taxon>Viridiplantae</taxon>
        <taxon>Streptophyta</taxon>
        <taxon>Embryophyta</taxon>
        <taxon>Tracheophyta</taxon>
        <taxon>Spermatophyta</taxon>
        <taxon>Magnoliopsida</taxon>
        <taxon>eudicotyledons</taxon>
        <taxon>Gunneridae</taxon>
        <taxon>Pentapetalae</taxon>
        <taxon>rosids</taxon>
        <taxon>fabids</taxon>
        <taxon>Fagales</taxon>
        <taxon>Juglandaceae</taxon>
        <taxon>Juglans</taxon>
    </lineage>
</organism>
<keyword evidence="3" id="KW-0611">Plant defense</keyword>
<dbReference type="GO" id="GO:0000166">
    <property type="term" value="F:nucleotide binding"/>
    <property type="evidence" value="ECO:0007669"/>
    <property type="project" value="UniProtKB-KW"/>
</dbReference>
<evidence type="ECO:0000256" key="1">
    <source>
        <dbReference type="ARBA" id="ARBA00022737"/>
    </source>
</evidence>
<feature type="domain" description="Disease resistance N-terminal" evidence="4">
    <location>
        <begin position="10"/>
        <end position="102"/>
    </location>
</feature>
<dbReference type="Pfam" id="PF18052">
    <property type="entry name" value="Rx_N"/>
    <property type="match status" value="1"/>
</dbReference>
<evidence type="ECO:0000313" key="5">
    <source>
        <dbReference type="EMBL" id="KAF5471154.1"/>
    </source>
</evidence>
<proteinExistence type="predicted"/>
<accession>A0A833XTV1</accession>
<evidence type="ECO:0000256" key="3">
    <source>
        <dbReference type="ARBA" id="ARBA00022821"/>
    </source>
</evidence>
<dbReference type="EMBL" id="LIHL02000005">
    <property type="protein sequence ID" value="KAF5471154.1"/>
    <property type="molecule type" value="Genomic_DNA"/>
</dbReference>
<dbReference type="Gramene" id="Jr05_14400_p1">
    <property type="protein sequence ID" value="cds.Jr05_14400_p1"/>
    <property type="gene ID" value="Jr05_14400"/>
</dbReference>
<gene>
    <name evidence="5" type="ORF">F2P56_011615</name>
</gene>